<sequence length="416" mass="46841">MAAAPRARLANIAGNGSAVFTACLPLVSRRWVSTSKDSLTKEALVEKIKASFGQDAQDQQIDIDVEKKQVSTAAGPLPLSPLFDPTWIQTRWRTRKEKAGKPMGRFRKKLANNAFARALETPLRRCANVDIILPRYFLQDFEMVKHPETGQAWWAPGPLSVELVPAPPPKQVAEGEEDDFAADLTSQESNDAQGDLATESTSTKSNEEETRPDASECRRPYRAPVTCYVLCRQSVMEHLDDPRNKKLIARLAVSRTGMAVPLEAVKCIWRQDMGGALLAMWRQTVVDALIARSCRSFDANKFIEPCLSWDQVATIHLRGCVLWLPAQGNTTHQYATFDVPDALYGRKMVVHDLWWLLGQAEVQRLRQASPMFADSELLVLKQWNSMSVQRLHLLLWRIHGYLARPEQRLQQQGVES</sequence>
<dbReference type="EMBL" id="NJET01000055">
    <property type="protein sequence ID" value="PHH63176.1"/>
    <property type="molecule type" value="Genomic_DNA"/>
</dbReference>
<reference evidence="2 3" key="1">
    <citation type="submission" date="2017-06" db="EMBL/GenBank/DDBJ databases">
        <title>Ant-infecting Ophiocordyceps genomes reveal a high diversity of potential behavioral manipulation genes and a possible major role for enterotoxins.</title>
        <authorList>
            <person name="De Bekker C."/>
            <person name="Evans H.C."/>
            <person name="Brachmann A."/>
            <person name="Hughes D.P."/>
        </authorList>
    </citation>
    <scope>NUCLEOTIDE SEQUENCE [LARGE SCALE GENOMIC DNA]</scope>
    <source>
        <strain evidence="2 3">Map64</strain>
    </source>
</reference>
<dbReference type="PROSITE" id="PS51257">
    <property type="entry name" value="PROKAR_LIPOPROTEIN"/>
    <property type="match status" value="1"/>
</dbReference>
<accession>A0A2C5Y653</accession>
<dbReference type="OrthoDB" id="3363286at2759"/>
<organism evidence="2 3">
    <name type="scientific">Ophiocordyceps australis</name>
    <dbReference type="NCBI Taxonomy" id="1399860"/>
    <lineage>
        <taxon>Eukaryota</taxon>
        <taxon>Fungi</taxon>
        <taxon>Dikarya</taxon>
        <taxon>Ascomycota</taxon>
        <taxon>Pezizomycotina</taxon>
        <taxon>Sordariomycetes</taxon>
        <taxon>Hypocreomycetidae</taxon>
        <taxon>Hypocreales</taxon>
        <taxon>Ophiocordycipitaceae</taxon>
        <taxon>Ophiocordyceps</taxon>
    </lineage>
</organism>
<dbReference type="AlphaFoldDB" id="A0A2C5Y653"/>
<comment type="caution">
    <text evidence="2">The sequence shown here is derived from an EMBL/GenBank/DDBJ whole genome shotgun (WGS) entry which is preliminary data.</text>
</comment>
<keyword evidence="3" id="KW-1185">Reference proteome</keyword>
<protein>
    <submittedName>
        <fullName evidence="2">Uncharacterized protein</fullName>
    </submittedName>
</protein>
<evidence type="ECO:0000313" key="3">
    <source>
        <dbReference type="Proteomes" id="UP000226192"/>
    </source>
</evidence>
<gene>
    <name evidence="2" type="ORF">CDD81_6227</name>
</gene>
<feature type="region of interest" description="Disordered" evidence="1">
    <location>
        <begin position="187"/>
        <end position="217"/>
    </location>
</feature>
<proteinExistence type="predicted"/>
<evidence type="ECO:0000256" key="1">
    <source>
        <dbReference type="SAM" id="MobiDB-lite"/>
    </source>
</evidence>
<dbReference type="Proteomes" id="UP000226192">
    <property type="component" value="Unassembled WGS sequence"/>
</dbReference>
<feature type="compositionally biased region" description="Basic and acidic residues" evidence="1">
    <location>
        <begin position="205"/>
        <end position="217"/>
    </location>
</feature>
<dbReference type="STRING" id="1399860.A0A2C5Y653"/>
<evidence type="ECO:0000313" key="2">
    <source>
        <dbReference type="EMBL" id="PHH63176.1"/>
    </source>
</evidence>
<name>A0A2C5Y653_9HYPO</name>